<dbReference type="EMBL" id="CP080628">
    <property type="protein sequence ID" value="UYV20912.1"/>
    <property type="molecule type" value="Genomic_DNA"/>
</dbReference>
<organism evidence="3 4">
    <name type="scientific">Halomonas qaidamensis</name>
    <dbReference type="NCBI Taxonomy" id="2866211"/>
    <lineage>
        <taxon>Bacteria</taxon>
        <taxon>Pseudomonadati</taxon>
        <taxon>Pseudomonadota</taxon>
        <taxon>Gammaproteobacteria</taxon>
        <taxon>Oceanospirillales</taxon>
        <taxon>Halomonadaceae</taxon>
        <taxon>Halomonas</taxon>
    </lineage>
</organism>
<evidence type="ECO:0000259" key="2">
    <source>
        <dbReference type="Pfam" id="PF13280"/>
    </source>
</evidence>
<reference evidence="3" key="1">
    <citation type="journal article" date="2022" name="Antonie Van Leeuwenhoek">
        <title>Whole genome sequencing of the halophilic Halomonas qaidamensis XH36, a novel species strain with high ectoine production.</title>
        <authorList>
            <person name="Zhang T."/>
            <person name="Cui T."/>
            <person name="Cao Y."/>
            <person name="Li Y."/>
            <person name="Li F."/>
            <person name="Zhu D."/>
            <person name="Xing J."/>
        </authorList>
    </citation>
    <scope>NUCLEOTIDE SEQUENCE</scope>
    <source>
        <strain evidence="3">XH36</strain>
    </source>
</reference>
<evidence type="ECO:0000313" key="4">
    <source>
        <dbReference type="Proteomes" id="UP001163082"/>
    </source>
</evidence>
<feature type="compositionally biased region" description="Basic and acidic residues" evidence="1">
    <location>
        <begin position="267"/>
        <end position="279"/>
    </location>
</feature>
<dbReference type="Pfam" id="PF13280">
    <property type="entry name" value="WYL"/>
    <property type="match status" value="1"/>
</dbReference>
<sequence length="460" mass="51675">MDLSLYEDPQTGRFKPKKLSITKSPIKIKDVTDLSNMREDLKGLLMKEAEPIFNQFFNDEYAHELEVEEVDSAFNRATKETLGDLYCFKGHYSDLEELLLMGDDDESMSLSLSEQQTHQALKLNLIRRWTPSAKGDWLSLLMRGHTVPELKALMIGNGLEPKGKKPDLASDLAAFALVNPEKMPPTHEFLPGDGLEAALKETVTNMVFVLSGEIESHPYYYQYNVWSELMREWPTYEWPWLPNIISSHGGAPASAAVRDRGVRKKVSSRDSFEPDDWKETSAPAARLEISVPKRTVEQPRVISTPQPPKPAPSNSESAWAANDFEEPIEVLFKYQGERDSVPKERHVQIDLVFAKGGRVFLKGMCLKSQGMKMFMVDRIKGGVVSPATGELIDPREFTRVDDLRQALAQLKTRPANKIVSPPAFEHAQENTAKAIPEEPSKPVTVKKPSFISRLLAKLGG</sequence>
<name>A0ABY6JYR2_9GAMM</name>
<gene>
    <name evidence="3" type="ORF">K1Y77_17270</name>
</gene>
<dbReference type="RefSeq" id="WP_264431572.1">
    <property type="nucleotide sequence ID" value="NZ_CP080628.1"/>
</dbReference>
<evidence type="ECO:0000313" key="3">
    <source>
        <dbReference type="EMBL" id="UYV20912.1"/>
    </source>
</evidence>
<feature type="domain" description="WYL" evidence="2">
    <location>
        <begin position="330"/>
        <end position="380"/>
    </location>
</feature>
<dbReference type="Proteomes" id="UP001163082">
    <property type="component" value="Plasmid unnamed"/>
</dbReference>
<keyword evidence="3" id="KW-0614">Plasmid</keyword>
<geneLocation type="plasmid" evidence="3 4">
    <name>unnamed</name>
</geneLocation>
<feature type="region of interest" description="Disordered" evidence="1">
    <location>
        <begin position="255"/>
        <end position="281"/>
    </location>
</feature>
<evidence type="ECO:0000256" key="1">
    <source>
        <dbReference type="SAM" id="MobiDB-lite"/>
    </source>
</evidence>
<accession>A0ABY6JYR2</accession>
<proteinExistence type="predicted"/>
<protein>
    <submittedName>
        <fullName evidence="3">WYL domain-containing protein</fullName>
    </submittedName>
</protein>
<dbReference type="InterPro" id="IPR026881">
    <property type="entry name" value="WYL_dom"/>
</dbReference>
<keyword evidence="4" id="KW-1185">Reference proteome</keyword>